<evidence type="ECO:0000313" key="2">
    <source>
        <dbReference type="EMBL" id="TKR81061.1"/>
    </source>
</evidence>
<gene>
    <name evidence="2" type="ORF">L596_014999</name>
</gene>
<proteinExistence type="predicted"/>
<accession>A0A4U5NEX3</accession>
<reference evidence="2 3" key="1">
    <citation type="journal article" date="2015" name="Genome Biol.">
        <title>Comparative genomics of Steinernema reveals deeply conserved gene regulatory networks.</title>
        <authorList>
            <person name="Dillman A.R."/>
            <person name="Macchietto M."/>
            <person name="Porter C.F."/>
            <person name="Rogers A."/>
            <person name="Williams B."/>
            <person name="Antoshechkin I."/>
            <person name="Lee M.M."/>
            <person name="Goodwin Z."/>
            <person name="Lu X."/>
            <person name="Lewis E.E."/>
            <person name="Goodrich-Blair H."/>
            <person name="Stock S.P."/>
            <person name="Adams B.J."/>
            <person name="Sternberg P.W."/>
            <person name="Mortazavi A."/>
        </authorList>
    </citation>
    <scope>NUCLEOTIDE SEQUENCE [LARGE SCALE GENOMIC DNA]</scope>
    <source>
        <strain evidence="2 3">ALL</strain>
    </source>
</reference>
<evidence type="ECO:0000256" key="1">
    <source>
        <dbReference type="SAM" id="Phobius"/>
    </source>
</evidence>
<organism evidence="2 3">
    <name type="scientific">Steinernema carpocapsae</name>
    <name type="common">Entomopathogenic nematode</name>
    <dbReference type="NCBI Taxonomy" id="34508"/>
    <lineage>
        <taxon>Eukaryota</taxon>
        <taxon>Metazoa</taxon>
        <taxon>Ecdysozoa</taxon>
        <taxon>Nematoda</taxon>
        <taxon>Chromadorea</taxon>
        <taxon>Rhabditida</taxon>
        <taxon>Tylenchina</taxon>
        <taxon>Panagrolaimomorpha</taxon>
        <taxon>Strongyloidoidea</taxon>
        <taxon>Steinernematidae</taxon>
        <taxon>Steinernema</taxon>
    </lineage>
</organism>
<keyword evidence="1" id="KW-1133">Transmembrane helix</keyword>
<dbReference type="EMBL" id="AZBU02000004">
    <property type="protein sequence ID" value="TKR81061.1"/>
    <property type="molecule type" value="Genomic_DNA"/>
</dbReference>
<feature type="transmembrane region" description="Helical" evidence="1">
    <location>
        <begin position="66"/>
        <end position="83"/>
    </location>
</feature>
<name>A0A4U5NEX3_STECR</name>
<protein>
    <submittedName>
        <fullName evidence="2">Uncharacterized protein</fullName>
    </submittedName>
</protein>
<keyword evidence="3" id="KW-1185">Reference proteome</keyword>
<evidence type="ECO:0000313" key="3">
    <source>
        <dbReference type="Proteomes" id="UP000298663"/>
    </source>
</evidence>
<dbReference type="Proteomes" id="UP000298663">
    <property type="component" value="Unassembled WGS sequence"/>
</dbReference>
<sequence>MGRNQVRHETAGGTQEQIFRSYLYQYVFRHMYKHKRIFEHLLIAIADQCDVFCAARACTRRRSQKQCFLIAMLAPATLGLATVT</sequence>
<keyword evidence="1" id="KW-0812">Transmembrane</keyword>
<comment type="caution">
    <text evidence="2">The sequence shown here is derived from an EMBL/GenBank/DDBJ whole genome shotgun (WGS) entry which is preliminary data.</text>
</comment>
<keyword evidence="1" id="KW-0472">Membrane</keyword>
<reference evidence="2 3" key="2">
    <citation type="journal article" date="2019" name="G3 (Bethesda)">
        <title>Hybrid Assembly of the Genome of the Entomopathogenic Nematode Steinernema carpocapsae Identifies the X-Chromosome.</title>
        <authorList>
            <person name="Serra L."/>
            <person name="Macchietto M."/>
            <person name="Macias-Munoz A."/>
            <person name="McGill C.J."/>
            <person name="Rodriguez I.M."/>
            <person name="Rodriguez B."/>
            <person name="Murad R."/>
            <person name="Mortazavi A."/>
        </authorList>
    </citation>
    <scope>NUCLEOTIDE SEQUENCE [LARGE SCALE GENOMIC DNA]</scope>
    <source>
        <strain evidence="2 3">ALL</strain>
    </source>
</reference>
<dbReference type="AlphaFoldDB" id="A0A4U5NEX3"/>